<feature type="compositionally biased region" description="Low complexity" evidence="1">
    <location>
        <begin position="43"/>
        <end position="75"/>
    </location>
</feature>
<sequence>MAIFPGGKSTRVNSPRHLTIRHARRIVATRQRQARSLLQSEAPPTTQDDTGDGTDPLPFVQTRSLLLGAAPPASLDGSGDEIDPLPPGQEQLNSFWAPGLEAGKQHRITVSQTIDAQNGEPQLVLEAEQDFFVDAPQFSLPKGTVHSTYPPSGYSDDHRILPHIVLTDPHLPWERLGSPKAGTNFDLRQKVASIAAGSGEGPVRNRVPWLAIFSFSQDELRLPPEDLNDPTSIFQTTSAGVIKPVKQSSTMTVNMSIADLWQLKDTVASPVTPDLGPDTMKDSRGDFIFVKPDLFTSLFSTFDQNGKRVVPAVPDTSQYQYLSHVRKINGSGMALAGVEDTAVFSIVIGNRSGPLDNATPTTMCVHLVSIEGVEAMTLPITSQRYVALCSLYSWNYTVLPPNTLNVPDAFDHLGSTLDVLRAPERIIAPLRSSADRIQQRVASRLDDGYTLVKYRTQTGEATVALYRGPFTPTIVPQLENLNNCSNSGVDLQILDKDLGIMDITYSVAWQVGRTMALGDEVFTAALGRLRTSIHHPAASAAKLQTLKDVNDSAIRTKTELLGDLPNMVKSLAAIHMNSTNSGNNGSGSTPPAPPDQPTFSPGGTKKRWFRPKLGNDDLPDLSLTSPSIGAKYPAAALKVARSLAQSKSGGLYNELNNPLSTDWMIVQSWLMDRMFLVGVPAHCLIPDPTYLETESLRFFRIDANWVDALLDGALSIGNHWGDDQDRVAIKQALNDYISHTPEGLNHPVQIPTYGFYLRSDLVTMFPDLRVEVLADDDAIVASGDTPPAGAPLLRHEIVTDGVMMAFMDRIPGSAQFSSLVFTQPAHQQRFAVARGLDTTQIKVDIRRQYTVDQTIRGADKNRQYPLQEIIYQPTGTQSTDNIFIWDTEPGKGLNDLRILRLPHFADVQLQTLQEKMGTYNDGVGDKPYFHDDTATSALFSMQLNDPIYSLTIDLQAHPTPARIASLASPSNAPSPEIRTLRQLGAAGVKKLTVKGRSTPSGAPPSQPKVALSTEAVTDEAPTFQRRENYTPTMAALSKNLAPHVRALRALSSDNFPAPPMSRSASGPAGPPTYDIRLGSNIVNHWDIITLGTPNLPQDLLFSILVNQDPINQYKLVELDVQIQLGTNQNNYLMNNYTGPGAIMLTNLRFNVLPSLIVDGNQSVLLLRILPRAAKGWIDATSVTELGFLLGLASLNESTNKVNQIPIQSWADYCKDSQNPDIGPDNIIRIQNEHTLVTVLNPNQT</sequence>
<evidence type="ECO:0000313" key="3">
    <source>
        <dbReference type="Proteomes" id="UP001338125"/>
    </source>
</evidence>
<feature type="compositionally biased region" description="Polar residues" evidence="1">
    <location>
        <begin position="30"/>
        <end position="39"/>
    </location>
</feature>
<dbReference type="Proteomes" id="UP001338125">
    <property type="component" value="Unassembled WGS sequence"/>
</dbReference>
<gene>
    <name evidence="2" type="ORF">PT974_01748</name>
</gene>
<protein>
    <submittedName>
        <fullName evidence="2">Uncharacterized protein</fullName>
    </submittedName>
</protein>
<feature type="region of interest" description="Disordered" evidence="1">
    <location>
        <begin position="577"/>
        <end position="610"/>
    </location>
</feature>
<organism evidence="2 3">
    <name type="scientific">Cladobotryum mycophilum</name>
    <dbReference type="NCBI Taxonomy" id="491253"/>
    <lineage>
        <taxon>Eukaryota</taxon>
        <taxon>Fungi</taxon>
        <taxon>Dikarya</taxon>
        <taxon>Ascomycota</taxon>
        <taxon>Pezizomycotina</taxon>
        <taxon>Sordariomycetes</taxon>
        <taxon>Hypocreomycetidae</taxon>
        <taxon>Hypocreales</taxon>
        <taxon>Hypocreaceae</taxon>
        <taxon>Cladobotryum</taxon>
    </lineage>
</organism>
<evidence type="ECO:0000313" key="2">
    <source>
        <dbReference type="EMBL" id="KAK5996414.1"/>
    </source>
</evidence>
<name>A0ABR0SWE7_9HYPO</name>
<proteinExistence type="predicted"/>
<reference evidence="2 3" key="1">
    <citation type="submission" date="2024-01" db="EMBL/GenBank/DDBJ databases">
        <title>Complete genome of Cladobotryum mycophilum ATHUM6906.</title>
        <authorList>
            <person name="Christinaki A.C."/>
            <person name="Myridakis A.I."/>
            <person name="Kouvelis V.N."/>
        </authorList>
    </citation>
    <scope>NUCLEOTIDE SEQUENCE [LARGE SCALE GENOMIC DNA]</scope>
    <source>
        <strain evidence="2 3">ATHUM6906</strain>
    </source>
</reference>
<feature type="compositionally biased region" description="Low complexity" evidence="1">
    <location>
        <begin position="577"/>
        <end position="589"/>
    </location>
</feature>
<accession>A0ABR0SWE7</accession>
<dbReference type="EMBL" id="JAVFKD010000002">
    <property type="protein sequence ID" value="KAK5996414.1"/>
    <property type="molecule type" value="Genomic_DNA"/>
</dbReference>
<comment type="caution">
    <text evidence="2">The sequence shown here is derived from an EMBL/GenBank/DDBJ whole genome shotgun (WGS) entry which is preliminary data.</text>
</comment>
<feature type="region of interest" description="Disordered" evidence="1">
    <location>
        <begin position="29"/>
        <end position="93"/>
    </location>
</feature>
<keyword evidence="3" id="KW-1185">Reference proteome</keyword>
<evidence type="ECO:0000256" key="1">
    <source>
        <dbReference type="SAM" id="MobiDB-lite"/>
    </source>
</evidence>